<dbReference type="Gene3D" id="3.40.1110.10">
    <property type="entry name" value="Calcium-transporting ATPase, cytoplasmic domain N"/>
    <property type="match status" value="2"/>
</dbReference>
<evidence type="ECO:0000256" key="3">
    <source>
        <dbReference type="ARBA" id="ARBA00022475"/>
    </source>
</evidence>
<dbReference type="EC" id="7.2.2.21" evidence="14"/>
<feature type="transmembrane region" description="Helical" evidence="16">
    <location>
        <begin position="234"/>
        <end position="253"/>
    </location>
</feature>
<keyword evidence="13 16" id="KW-0472">Membrane</keyword>
<name>A0A6P1ML90_9FIRM</name>
<dbReference type="SUPFAM" id="SSF56784">
    <property type="entry name" value="HAD-like"/>
    <property type="match status" value="1"/>
</dbReference>
<evidence type="ECO:0000256" key="2">
    <source>
        <dbReference type="ARBA" id="ARBA00006024"/>
    </source>
</evidence>
<protein>
    <recommendedName>
        <fullName evidence="14">Cd(2+)-exporting ATPase</fullName>
        <ecNumber evidence="14">7.2.2.21</ecNumber>
    </recommendedName>
</protein>
<dbReference type="EMBL" id="CP047591">
    <property type="protein sequence ID" value="QHI72416.1"/>
    <property type="molecule type" value="Genomic_DNA"/>
</dbReference>
<proteinExistence type="inferred from homology"/>
<dbReference type="SUPFAM" id="SSF81653">
    <property type="entry name" value="Calcium ATPase, transduction domain A"/>
    <property type="match status" value="1"/>
</dbReference>
<dbReference type="NCBIfam" id="TIGR01525">
    <property type="entry name" value="ATPase-IB_hvy"/>
    <property type="match status" value="1"/>
</dbReference>
<evidence type="ECO:0000256" key="10">
    <source>
        <dbReference type="ARBA" id="ARBA00022967"/>
    </source>
</evidence>
<keyword evidence="9 16" id="KW-0067">ATP-binding</keyword>
<keyword evidence="8" id="KW-0187">Copper transport</keyword>
<dbReference type="InterPro" id="IPR051014">
    <property type="entry name" value="Cation_Transport_ATPase_IB"/>
</dbReference>
<evidence type="ECO:0000256" key="5">
    <source>
        <dbReference type="ARBA" id="ARBA00022692"/>
    </source>
</evidence>
<dbReference type="InterPro" id="IPR059000">
    <property type="entry name" value="ATPase_P-type_domA"/>
</dbReference>
<dbReference type="AlphaFoldDB" id="A0A6P1ML90"/>
<dbReference type="FunFam" id="2.70.150.10:FF:000020">
    <property type="entry name" value="Copper-exporting P-type ATPase A"/>
    <property type="match status" value="1"/>
</dbReference>
<dbReference type="KEGG" id="amic:Ami3637_08415"/>
<dbReference type="GO" id="GO:0046872">
    <property type="term" value="F:metal ion binding"/>
    <property type="evidence" value="ECO:0007669"/>
    <property type="project" value="UniProtKB-KW"/>
</dbReference>
<dbReference type="RefSeq" id="WP_162362186.1">
    <property type="nucleotide sequence ID" value="NZ_CP047591.1"/>
</dbReference>
<dbReference type="GO" id="GO:0005524">
    <property type="term" value="F:ATP binding"/>
    <property type="evidence" value="ECO:0007669"/>
    <property type="project" value="UniProtKB-UniRule"/>
</dbReference>
<dbReference type="NCBIfam" id="TIGR01511">
    <property type="entry name" value="ATPase-IB1_Cu"/>
    <property type="match status" value="1"/>
</dbReference>
<dbReference type="PANTHER" id="PTHR48085">
    <property type="entry name" value="CADMIUM/ZINC-TRANSPORTING ATPASE HMA2-RELATED"/>
    <property type="match status" value="1"/>
</dbReference>
<feature type="transmembrane region" description="Helical" evidence="16">
    <location>
        <begin position="259"/>
        <end position="284"/>
    </location>
</feature>
<dbReference type="Pfam" id="PF00702">
    <property type="entry name" value="Hydrolase"/>
    <property type="match status" value="1"/>
</dbReference>
<dbReference type="GO" id="GO:0006825">
    <property type="term" value="P:copper ion transport"/>
    <property type="evidence" value="ECO:0007669"/>
    <property type="project" value="UniProtKB-KW"/>
</dbReference>
<dbReference type="InterPro" id="IPR036412">
    <property type="entry name" value="HAD-like_sf"/>
</dbReference>
<feature type="transmembrane region" description="Helical" evidence="16">
    <location>
        <begin position="40"/>
        <end position="61"/>
    </location>
</feature>
<dbReference type="InterPro" id="IPR023214">
    <property type="entry name" value="HAD_sf"/>
</dbReference>
<accession>A0A6P1ML90</accession>
<evidence type="ECO:0000256" key="14">
    <source>
        <dbReference type="ARBA" id="ARBA00039103"/>
    </source>
</evidence>
<gene>
    <name evidence="18" type="ORF">Ami3637_08415</name>
</gene>
<dbReference type="Gene3D" id="2.70.150.10">
    <property type="entry name" value="Calcium-transporting ATPase, cytoplasmic transduction domain A"/>
    <property type="match status" value="1"/>
</dbReference>
<evidence type="ECO:0000256" key="11">
    <source>
        <dbReference type="ARBA" id="ARBA00022989"/>
    </source>
</evidence>
<dbReference type="InterPro" id="IPR008250">
    <property type="entry name" value="ATPase_P-typ_transduc_dom_A_sf"/>
</dbReference>
<feature type="transmembrane region" description="Helical" evidence="16">
    <location>
        <begin position="596"/>
        <end position="615"/>
    </location>
</feature>
<evidence type="ECO:0000256" key="16">
    <source>
        <dbReference type="RuleBase" id="RU362081"/>
    </source>
</evidence>
<sequence length="619" mass="66132">MKKWIMEEDKLNLIFVIISGIALLVSLSHLLRGSLGFDSAWIAIVLCGIPILLGAIKGLVVDHDIKADVLVSIALVASVCIGEYFAAGEVAFIMAIGTLLENGTSRKANEGIERLIKLTPKTARVLKDGTEKIIPADQVNINDILLVLAGETIPVDGVIASGETSIDQSVMTGESLPIDKTVGDAVTSGTVNQYGTFTMRATKVGKDSSLQRMIQMVKEAEANKAPIITLADRWATWMVWAALGAAVITGAVTGELIRAVTVLVVFCPCAFILATPTAILAGIGNATTYGIIIRSGDALERFSKVKHIAFDKTGTLTHGKLNVMAVKSFNDCITEEKLLYYAASAEQRSEHPIGKSIVSYYQSICHTMCEPQEFSLLAGQGVRAFVDGQEVMAGKPDLLKTEGITIPEKIQKAATDYSEKGATIVYIGINKETAGFIVLSDTVREDAAAMISKLKELHMEPILLTGDNASAAQYISELVSISKVKSDLLPEDKMNELKRYNQKDEPVCMVGDGINDALALKSAYAGVAMGGIGSDIAVEAADAVLVSDDIQRIPYLIKISQKTMKKINVNIVFSMSLNFLAVLLSAMGILNPVLGALVHNVGSVAVVINSALLFVSKDR</sequence>
<dbReference type="InterPro" id="IPR001757">
    <property type="entry name" value="P_typ_ATPase"/>
</dbReference>
<evidence type="ECO:0000256" key="9">
    <source>
        <dbReference type="ARBA" id="ARBA00022840"/>
    </source>
</evidence>
<keyword evidence="8" id="KW-0406">Ion transport</keyword>
<keyword evidence="5 16" id="KW-0812">Transmembrane</keyword>
<keyword evidence="12" id="KW-0186">Copper</keyword>
<feature type="transmembrane region" description="Helical" evidence="16">
    <location>
        <begin position="12"/>
        <end position="31"/>
    </location>
</feature>
<comment type="subcellular location">
    <subcellularLocation>
        <location evidence="1">Cell membrane</location>
        <topology evidence="1">Multi-pass membrane protein</topology>
    </subcellularLocation>
</comment>
<dbReference type="InterPro" id="IPR018303">
    <property type="entry name" value="ATPase_P-typ_P_site"/>
</dbReference>
<keyword evidence="4" id="KW-0104">Cadmium</keyword>
<keyword evidence="10" id="KW-1278">Translocase</keyword>
<evidence type="ECO:0000256" key="1">
    <source>
        <dbReference type="ARBA" id="ARBA00004651"/>
    </source>
</evidence>
<reference evidence="18 19" key="1">
    <citation type="submission" date="2020-01" db="EMBL/GenBank/DDBJ databases">
        <title>Genomic analysis of Aminipila sp. CBA3637.</title>
        <authorList>
            <person name="Kim Y.B."/>
            <person name="Roh S.W."/>
        </authorList>
    </citation>
    <scope>NUCLEOTIDE SEQUENCE [LARGE SCALE GENOMIC DNA]</scope>
    <source>
        <strain evidence="18 19">CBA3637</strain>
    </source>
</reference>
<comment type="catalytic activity">
    <reaction evidence="15">
        <text>Cd(2+)(in) + ATP + H2O = Cd(2+)(out) + ADP + phosphate + H(+)</text>
        <dbReference type="Rhea" id="RHEA:12132"/>
        <dbReference type="ChEBI" id="CHEBI:15377"/>
        <dbReference type="ChEBI" id="CHEBI:15378"/>
        <dbReference type="ChEBI" id="CHEBI:30616"/>
        <dbReference type="ChEBI" id="CHEBI:43474"/>
        <dbReference type="ChEBI" id="CHEBI:48775"/>
        <dbReference type="ChEBI" id="CHEBI:456216"/>
        <dbReference type="EC" id="7.2.2.21"/>
    </reaction>
</comment>
<dbReference type="InterPro" id="IPR023299">
    <property type="entry name" value="ATPase_P-typ_cyto_dom_N"/>
</dbReference>
<evidence type="ECO:0000259" key="17">
    <source>
        <dbReference type="Pfam" id="PF00122"/>
    </source>
</evidence>
<dbReference type="Gene3D" id="3.40.50.1000">
    <property type="entry name" value="HAD superfamily/HAD-like"/>
    <property type="match status" value="1"/>
</dbReference>
<dbReference type="InterPro" id="IPR023298">
    <property type="entry name" value="ATPase_P-typ_TM_dom_sf"/>
</dbReference>
<comment type="similarity">
    <text evidence="2 16">Belongs to the cation transport ATPase (P-type) (TC 3.A.3) family. Type IB subfamily.</text>
</comment>
<dbReference type="GO" id="GO:0005886">
    <property type="term" value="C:plasma membrane"/>
    <property type="evidence" value="ECO:0007669"/>
    <property type="project" value="UniProtKB-SubCell"/>
</dbReference>
<keyword evidence="3 16" id="KW-1003">Cell membrane</keyword>
<evidence type="ECO:0000256" key="12">
    <source>
        <dbReference type="ARBA" id="ARBA00023008"/>
    </source>
</evidence>
<dbReference type="GO" id="GO:0008551">
    <property type="term" value="F:P-type cadmium transporter activity"/>
    <property type="evidence" value="ECO:0007669"/>
    <property type="project" value="UniProtKB-EC"/>
</dbReference>
<dbReference type="PRINTS" id="PR00119">
    <property type="entry name" value="CATATPASE"/>
</dbReference>
<dbReference type="NCBIfam" id="TIGR01494">
    <property type="entry name" value="ATPase_P-type"/>
    <property type="match status" value="1"/>
</dbReference>
<evidence type="ECO:0000313" key="18">
    <source>
        <dbReference type="EMBL" id="QHI72416.1"/>
    </source>
</evidence>
<evidence type="ECO:0000256" key="7">
    <source>
        <dbReference type="ARBA" id="ARBA00022741"/>
    </source>
</evidence>
<evidence type="ECO:0000256" key="15">
    <source>
        <dbReference type="ARBA" id="ARBA00049338"/>
    </source>
</evidence>
<keyword evidence="11 16" id="KW-1133">Transmembrane helix</keyword>
<dbReference type="CDD" id="cd02079">
    <property type="entry name" value="P-type_ATPase_HM"/>
    <property type="match status" value="1"/>
</dbReference>
<evidence type="ECO:0000256" key="13">
    <source>
        <dbReference type="ARBA" id="ARBA00023136"/>
    </source>
</evidence>
<dbReference type="Pfam" id="PF00122">
    <property type="entry name" value="E1-E2_ATPase"/>
    <property type="match status" value="1"/>
</dbReference>
<dbReference type="GO" id="GO:0016887">
    <property type="term" value="F:ATP hydrolysis activity"/>
    <property type="evidence" value="ECO:0007669"/>
    <property type="project" value="InterPro"/>
</dbReference>
<dbReference type="InterPro" id="IPR044492">
    <property type="entry name" value="P_typ_ATPase_HD_dom"/>
</dbReference>
<evidence type="ECO:0000256" key="4">
    <source>
        <dbReference type="ARBA" id="ARBA00022539"/>
    </source>
</evidence>
<feature type="domain" description="P-type ATPase A" evidence="17">
    <location>
        <begin position="117"/>
        <end position="218"/>
    </location>
</feature>
<keyword evidence="19" id="KW-1185">Reference proteome</keyword>
<keyword evidence="6 16" id="KW-0479">Metal-binding</keyword>
<dbReference type="Proteomes" id="UP000463883">
    <property type="component" value="Chromosome"/>
</dbReference>
<evidence type="ECO:0000313" key="19">
    <source>
        <dbReference type="Proteomes" id="UP000463883"/>
    </source>
</evidence>
<feature type="transmembrane region" description="Helical" evidence="16">
    <location>
        <begin position="567"/>
        <end position="590"/>
    </location>
</feature>
<evidence type="ECO:0000256" key="8">
    <source>
        <dbReference type="ARBA" id="ARBA00022796"/>
    </source>
</evidence>
<keyword evidence="7 16" id="KW-0547">Nucleotide-binding</keyword>
<dbReference type="SFLD" id="SFLDS00003">
    <property type="entry name" value="Haloacid_Dehalogenase"/>
    <property type="match status" value="1"/>
</dbReference>
<dbReference type="SFLD" id="SFLDG00002">
    <property type="entry name" value="C1.7:_P-type_atpase_like"/>
    <property type="match status" value="1"/>
</dbReference>
<evidence type="ECO:0000256" key="6">
    <source>
        <dbReference type="ARBA" id="ARBA00022723"/>
    </source>
</evidence>
<dbReference type="SFLD" id="SFLDF00027">
    <property type="entry name" value="p-type_atpase"/>
    <property type="match status" value="1"/>
</dbReference>
<dbReference type="InterPro" id="IPR027256">
    <property type="entry name" value="P-typ_ATPase_IB"/>
</dbReference>
<keyword evidence="8" id="KW-0813">Transport</keyword>
<dbReference type="PANTHER" id="PTHR48085:SF5">
    <property type="entry name" value="CADMIUM_ZINC-TRANSPORTING ATPASE HMA4-RELATED"/>
    <property type="match status" value="1"/>
</dbReference>
<organism evidence="18 19">
    <name type="scientific">Aminipila terrae</name>
    <dbReference type="NCBI Taxonomy" id="2697030"/>
    <lineage>
        <taxon>Bacteria</taxon>
        <taxon>Bacillati</taxon>
        <taxon>Bacillota</taxon>
        <taxon>Clostridia</taxon>
        <taxon>Peptostreptococcales</taxon>
        <taxon>Anaerovoracaceae</taxon>
        <taxon>Aminipila</taxon>
    </lineage>
</organism>
<dbReference type="PROSITE" id="PS00154">
    <property type="entry name" value="ATPASE_E1_E2"/>
    <property type="match status" value="1"/>
</dbReference>
<dbReference type="SUPFAM" id="SSF81665">
    <property type="entry name" value="Calcium ATPase, transmembrane domain M"/>
    <property type="match status" value="1"/>
</dbReference>